<proteinExistence type="predicted"/>
<dbReference type="AlphaFoldDB" id="A0A818XHV5"/>
<gene>
    <name evidence="1" type="ORF">FME351_LOCUS30246</name>
</gene>
<accession>A0A818XHV5</accession>
<sequence>MKFFIIRNTNKLFNIRRFQVLCNLKKNERRTSKCRVCYVILSLFNITYASKPDLQYSNVIRNSTNSSISTPLDDYYDHYYYDTSDARQHKMNINSIFLFVIFVYCL</sequence>
<reference evidence="1" key="1">
    <citation type="submission" date="2021-02" db="EMBL/GenBank/DDBJ databases">
        <authorList>
            <person name="Nowell W R."/>
        </authorList>
    </citation>
    <scope>NUCLEOTIDE SEQUENCE</scope>
</reference>
<evidence type="ECO:0000313" key="1">
    <source>
        <dbReference type="EMBL" id="CAF3740665.1"/>
    </source>
</evidence>
<dbReference type="EMBL" id="CAJNYU010004292">
    <property type="protein sequence ID" value="CAF3740665.1"/>
    <property type="molecule type" value="Genomic_DNA"/>
</dbReference>
<comment type="caution">
    <text evidence="1">The sequence shown here is derived from an EMBL/GenBank/DDBJ whole genome shotgun (WGS) entry which is preliminary data.</text>
</comment>
<organism evidence="1 2">
    <name type="scientific">Rotaria socialis</name>
    <dbReference type="NCBI Taxonomy" id="392032"/>
    <lineage>
        <taxon>Eukaryota</taxon>
        <taxon>Metazoa</taxon>
        <taxon>Spiralia</taxon>
        <taxon>Gnathifera</taxon>
        <taxon>Rotifera</taxon>
        <taxon>Eurotatoria</taxon>
        <taxon>Bdelloidea</taxon>
        <taxon>Philodinida</taxon>
        <taxon>Philodinidae</taxon>
        <taxon>Rotaria</taxon>
    </lineage>
</organism>
<name>A0A818XHV5_9BILA</name>
<dbReference type="Proteomes" id="UP000663869">
    <property type="component" value="Unassembled WGS sequence"/>
</dbReference>
<protein>
    <submittedName>
        <fullName evidence="1">Uncharacterized protein</fullName>
    </submittedName>
</protein>
<evidence type="ECO:0000313" key="2">
    <source>
        <dbReference type="Proteomes" id="UP000663869"/>
    </source>
</evidence>